<sequence>MMFKRLINTVQRLGKGEAVEIGRIQEPDLEMSFIITWRHIAAIAIFLLVIRILGQIWLH</sequence>
<reference evidence="2" key="1">
    <citation type="submission" date="2022-04" db="EMBL/GenBank/DDBJ databases">
        <title>Mucilaginibacter sp. RS28 isolated from freshwater.</title>
        <authorList>
            <person name="Ko S.-R."/>
        </authorList>
    </citation>
    <scope>NUCLEOTIDE SEQUENCE</scope>
    <source>
        <strain evidence="2">RS28</strain>
    </source>
</reference>
<accession>A0A9X2B9I9</accession>
<keyword evidence="3" id="KW-1185">Reference proteome</keyword>
<evidence type="ECO:0000313" key="2">
    <source>
        <dbReference type="EMBL" id="MCJ8210496.1"/>
    </source>
</evidence>
<gene>
    <name evidence="2" type="ORF">MUY27_12330</name>
</gene>
<dbReference type="RefSeq" id="WP_245130335.1">
    <property type="nucleotide sequence ID" value="NZ_JALJEJ010000005.1"/>
</dbReference>
<protein>
    <submittedName>
        <fullName evidence="2">Uncharacterized protein</fullName>
    </submittedName>
</protein>
<evidence type="ECO:0000256" key="1">
    <source>
        <dbReference type="SAM" id="Phobius"/>
    </source>
</evidence>
<organism evidence="2 3">
    <name type="scientific">Mucilaginibacter straminoryzae</name>
    <dbReference type="NCBI Taxonomy" id="2932774"/>
    <lineage>
        <taxon>Bacteria</taxon>
        <taxon>Pseudomonadati</taxon>
        <taxon>Bacteroidota</taxon>
        <taxon>Sphingobacteriia</taxon>
        <taxon>Sphingobacteriales</taxon>
        <taxon>Sphingobacteriaceae</taxon>
        <taxon>Mucilaginibacter</taxon>
    </lineage>
</organism>
<keyword evidence="1" id="KW-0812">Transmembrane</keyword>
<feature type="transmembrane region" description="Helical" evidence="1">
    <location>
        <begin position="40"/>
        <end position="58"/>
    </location>
</feature>
<keyword evidence="1" id="KW-0472">Membrane</keyword>
<dbReference type="Proteomes" id="UP001139450">
    <property type="component" value="Unassembled WGS sequence"/>
</dbReference>
<proteinExistence type="predicted"/>
<dbReference type="AlphaFoldDB" id="A0A9X2B9I9"/>
<name>A0A9X2B9I9_9SPHI</name>
<dbReference type="EMBL" id="JALJEJ010000005">
    <property type="protein sequence ID" value="MCJ8210496.1"/>
    <property type="molecule type" value="Genomic_DNA"/>
</dbReference>
<keyword evidence="1" id="KW-1133">Transmembrane helix</keyword>
<evidence type="ECO:0000313" key="3">
    <source>
        <dbReference type="Proteomes" id="UP001139450"/>
    </source>
</evidence>
<comment type="caution">
    <text evidence="2">The sequence shown here is derived from an EMBL/GenBank/DDBJ whole genome shotgun (WGS) entry which is preliminary data.</text>
</comment>